<dbReference type="Gene3D" id="1.10.1130.10">
    <property type="entry name" value="Flavocytochrome C3, Chain A"/>
    <property type="match status" value="2"/>
</dbReference>
<dbReference type="STRING" id="54.SAMN02745121_01262"/>
<sequence>MALVPSAASRAPLIAVAAFALAAAAASMAGRVGAHHERRRSHDELVRHTPAIGRAGYVGSAACAPCHPAAHATWAATYHRTMTQRAGPASVLAPFDGRVLDGPGGPHRPLRRGDEFWAELPDPEDKLARAASGLPMEHVPKVMRRVVMTTGAHHMQVYWVESPRDRRLHAFPSAWLTDEQKWVPVESTLLRPPQGDVVYTWNRACVPCHAVAGQPRVDDERVDTRVAELGIACESCHGPGRAHVDARRSPLARYALHLSSAPDPSIVHPARLDHRRSAELCGQCHGVARFADEEAWLARGDAYRPGEPLAHHRQLVRHPVREAQPWLDAVLDEDPEYLAGRMWSDGHVRVTGREYTALLETPCFQRGELSCLSCHQLHGADPDDQLAGSARGDGACTSCHVLPDIQAHTRHPAGSVSCYDCHMPRTTYGLLKAIRSHVIDSPDLAVTLVTGRPDACSLCHVDRPLGWTAGHLRAWYGQPEPELDGDQRTVAAAVLWAISGDAGQRALAADALGRGEVVGPDWRAPVLAHLLADPYDAVRQIAARGLRRLPSAAGVPIDPLAPADARADAAAEVLTRWRAAPRPAPDPARLVDAAGDHDVAALQALAARRDERPIDLKE</sequence>
<dbReference type="PANTHER" id="PTHR35038:SF8">
    <property type="entry name" value="C-TYPE POLYHEME CYTOCHROME OMCC"/>
    <property type="match status" value="1"/>
</dbReference>
<proteinExistence type="predicted"/>
<accession>A0A1I1US47</accession>
<dbReference type="Proteomes" id="UP000199400">
    <property type="component" value="Unassembled WGS sequence"/>
</dbReference>
<name>A0A1I1US47_9BACT</name>
<feature type="chain" id="PRO_5011594829" evidence="2">
    <location>
        <begin position="23"/>
        <end position="618"/>
    </location>
</feature>
<dbReference type="AlphaFoldDB" id="A0A1I1US47"/>
<dbReference type="SUPFAM" id="SSF48695">
    <property type="entry name" value="Multiheme cytochromes"/>
    <property type="match status" value="1"/>
</dbReference>
<dbReference type="EMBL" id="FOMX01000004">
    <property type="protein sequence ID" value="SFD73534.1"/>
    <property type="molecule type" value="Genomic_DNA"/>
</dbReference>
<organism evidence="3 4">
    <name type="scientific">Nannocystis exedens</name>
    <dbReference type="NCBI Taxonomy" id="54"/>
    <lineage>
        <taxon>Bacteria</taxon>
        <taxon>Pseudomonadati</taxon>
        <taxon>Myxococcota</taxon>
        <taxon>Polyangia</taxon>
        <taxon>Nannocystales</taxon>
        <taxon>Nannocystaceae</taxon>
        <taxon>Nannocystis</taxon>
    </lineage>
</organism>
<protein>
    <submittedName>
        <fullName evidence="3">Uncharacterized protein</fullName>
    </submittedName>
</protein>
<evidence type="ECO:0000313" key="3">
    <source>
        <dbReference type="EMBL" id="SFD73534.1"/>
    </source>
</evidence>
<keyword evidence="4" id="KW-1185">Reference proteome</keyword>
<gene>
    <name evidence="3" type="ORF">SAMN02745121_01262</name>
</gene>
<evidence type="ECO:0000256" key="1">
    <source>
        <dbReference type="ARBA" id="ARBA00022729"/>
    </source>
</evidence>
<dbReference type="InterPro" id="IPR051829">
    <property type="entry name" value="Multiheme_Cytochr_ET"/>
</dbReference>
<dbReference type="InterPro" id="IPR036280">
    <property type="entry name" value="Multihaem_cyt_sf"/>
</dbReference>
<evidence type="ECO:0000313" key="4">
    <source>
        <dbReference type="Proteomes" id="UP000199400"/>
    </source>
</evidence>
<keyword evidence="1 2" id="KW-0732">Signal</keyword>
<evidence type="ECO:0000256" key="2">
    <source>
        <dbReference type="SAM" id="SignalP"/>
    </source>
</evidence>
<feature type="signal peptide" evidence="2">
    <location>
        <begin position="1"/>
        <end position="22"/>
    </location>
</feature>
<dbReference type="PANTHER" id="PTHR35038">
    <property type="entry name" value="DISSIMILATORY SULFITE REDUCTASE SIRA"/>
    <property type="match status" value="1"/>
</dbReference>
<reference evidence="4" key="1">
    <citation type="submission" date="2016-10" db="EMBL/GenBank/DDBJ databases">
        <authorList>
            <person name="Varghese N."/>
            <person name="Submissions S."/>
        </authorList>
    </citation>
    <scope>NUCLEOTIDE SEQUENCE [LARGE SCALE GENOMIC DNA]</scope>
    <source>
        <strain evidence="4">ATCC 25963</strain>
    </source>
</reference>